<feature type="transmembrane region" description="Helical" evidence="1">
    <location>
        <begin position="12"/>
        <end position="30"/>
    </location>
</feature>
<protein>
    <submittedName>
        <fullName evidence="2">K+-transporting ATPase KdpF subunit</fullName>
    </submittedName>
</protein>
<dbReference type="NCBIfam" id="TIGR02115">
    <property type="entry name" value="potass_kdpF"/>
    <property type="match status" value="1"/>
</dbReference>
<accession>A0A4R2QQJ2</accession>
<reference evidence="2 3" key="1">
    <citation type="submission" date="2019-03" db="EMBL/GenBank/DDBJ databases">
        <title>Genomic Encyclopedia of Type Strains, Phase IV (KMG-IV): sequencing the most valuable type-strain genomes for metagenomic binning, comparative biology and taxonomic classification.</title>
        <authorList>
            <person name="Goeker M."/>
        </authorList>
    </citation>
    <scope>NUCLEOTIDE SEQUENCE [LARGE SCALE GENOMIC DNA]</scope>
    <source>
        <strain evidence="2 3">DSM 45765</strain>
    </source>
</reference>
<keyword evidence="3" id="KW-1185">Reference proteome</keyword>
<organism evidence="2 3">
    <name type="scientific">Tamaricihabitans halophyticus</name>
    <dbReference type="NCBI Taxonomy" id="1262583"/>
    <lineage>
        <taxon>Bacteria</taxon>
        <taxon>Bacillati</taxon>
        <taxon>Actinomycetota</taxon>
        <taxon>Actinomycetes</taxon>
        <taxon>Pseudonocardiales</taxon>
        <taxon>Pseudonocardiaceae</taxon>
        <taxon>Tamaricihabitans</taxon>
    </lineage>
</organism>
<evidence type="ECO:0000256" key="1">
    <source>
        <dbReference type="SAM" id="Phobius"/>
    </source>
</evidence>
<dbReference type="GO" id="GO:0005886">
    <property type="term" value="C:plasma membrane"/>
    <property type="evidence" value="ECO:0007669"/>
    <property type="project" value="InterPro"/>
</dbReference>
<dbReference type="RefSeq" id="WP_132877865.1">
    <property type="nucleotide sequence ID" value="NZ_SLXQ01000006.1"/>
</dbReference>
<dbReference type="AlphaFoldDB" id="A0A4R2QQJ2"/>
<dbReference type="InterPro" id="IPR011726">
    <property type="entry name" value="KdpF"/>
</dbReference>
<sequence>MNGIATGLPANIVAGVLALLVLGYLFAVLLRPDRF</sequence>
<name>A0A4R2QQJ2_9PSEU</name>
<dbReference type="Proteomes" id="UP000294911">
    <property type="component" value="Unassembled WGS sequence"/>
</dbReference>
<evidence type="ECO:0000313" key="3">
    <source>
        <dbReference type="Proteomes" id="UP000294911"/>
    </source>
</evidence>
<keyword evidence="1" id="KW-1133">Transmembrane helix</keyword>
<proteinExistence type="predicted"/>
<dbReference type="Pfam" id="PF09604">
    <property type="entry name" value="Potass_KdpF"/>
    <property type="match status" value="1"/>
</dbReference>
<dbReference type="GO" id="GO:0008556">
    <property type="term" value="F:P-type potassium transmembrane transporter activity"/>
    <property type="evidence" value="ECO:0007669"/>
    <property type="project" value="InterPro"/>
</dbReference>
<dbReference type="EMBL" id="SLXQ01000006">
    <property type="protein sequence ID" value="TCP52013.1"/>
    <property type="molecule type" value="Genomic_DNA"/>
</dbReference>
<comment type="caution">
    <text evidence="2">The sequence shown here is derived from an EMBL/GenBank/DDBJ whole genome shotgun (WGS) entry which is preliminary data.</text>
</comment>
<gene>
    <name evidence="2" type="ORF">EV191_106177</name>
</gene>
<evidence type="ECO:0000313" key="2">
    <source>
        <dbReference type="EMBL" id="TCP52013.1"/>
    </source>
</evidence>
<keyword evidence="1" id="KW-0472">Membrane</keyword>
<keyword evidence="1" id="KW-0812">Transmembrane</keyword>